<reference evidence="3" key="1">
    <citation type="journal article" date="2019" name="Int. J. Syst. Evol. Microbiol.">
        <title>The Global Catalogue of Microorganisms (GCM) 10K type strain sequencing project: providing services to taxonomists for standard genome sequencing and annotation.</title>
        <authorList>
            <consortium name="The Broad Institute Genomics Platform"/>
            <consortium name="The Broad Institute Genome Sequencing Center for Infectious Disease"/>
            <person name="Wu L."/>
            <person name="Ma J."/>
        </authorList>
    </citation>
    <scope>NUCLEOTIDE SEQUENCE [LARGE SCALE GENOMIC DNA]</scope>
    <source>
        <strain evidence="3">CECT 8655</strain>
    </source>
</reference>
<gene>
    <name evidence="2" type="ORF">ACFOWD_01705</name>
</gene>
<sequence length="154" mass="16794">MKSNKILNILITLIAVVGGILFIRIFMEDAEALKTDVDLGNNVISPLIYYSTWLFYATVIVAIVLSLWSMFRNPENLKKTLAGLGVLAVLLVVAYFLSDTAAVYDANGLKVLEGGEEGSSTNKWVGTGIWYSVILGGIASLFFVWDLLKGLVKS</sequence>
<keyword evidence="1" id="KW-1133">Transmembrane helix</keyword>
<feature type="transmembrane region" description="Helical" evidence="1">
    <location>
        <begin position="7"/>
        <end position="27"/>
    </location>
</feature>
<protein>
    <submittedName>
        <fullName evidence="2">Uncharacterized protein</fullName>
    </submittedName>
</protein>
<evidence type="ECO:0000256" key="1">
    <source>
        <dbReference type="SAM" id="Phobius"/>
    </source>
</evidence>
<feature type="transmembrane region" description="Helical" evidence="1">
    <location>
        <begin position="80"/>
        <end position="98"/>
    </location>
</feature>
<feature type="transmembrane region" description="Helical" evidence="1">
    <location>
        <begin position="47"/>
        <end position="68"/>
    </location>
</feature>
<evidence type="ECO:0000313" key="3">
    <source>
        <dbReference type="Proteomes" id="UP001595826"/>
    </source>
</evidence>
<accession>A0ABV8R564</accession>
<dbReference type="EMBL" id="JBHSCY010000001">
    <property type="protein sequence ID" value="MFC4267605.1"/>
    <property type="molecule type" value="Genomic_DNA"/>
</dbReference>
<evidence type="ECO:0000313" key="2">
    <source>
        <dbReference type="EMBL" id="MFC4267605.1"/>
    </source>
</evidence>
<keyword evidence="1" id="KW-0472">Membrane</keyword>
<keyword evidence="1" id="KW-0812">Transmembrane</keyword>
<dbReference type="RefSeq" id="WP_377407584.1">
    <property type="nucleotide sequence ID" value="NZ_JBHSCY010000001.1"/>
</dbReference>
<dbReference type="Proteomes" id="UP001595826">
    <property type="component" value="Unassembled WGS sequence"/>
</dbReference>
<feature type="transmembrane region" description="Helical" evidence="1">
    <location>
        <begin position="129"/>
        <end position="148"/>
    </location>
</feature>
<proteinExistence type="predicted"/>
<name>A0ABV8R564_9FLAO</name>
<organism evidence="2 3">
    <name type="scientific">Polaribacter marinivivus</name>
    <dbReference type="NCBI Taxonomy" id="1524260"/>
    <lineage>
        <taxon>Bacteria</taxon>
        <taxon>Pseudomonadati</taxon>
        <taxon>Bacteroidota</taxon>
        <taxon>Flavobacteriia</taxon>
        <taxon>Flavobacteriales</taxon>
        <taxon>Flavobacteriaceae</taxon>
    </lineage>
</organism>
<keyword evidence="3" id="KW-1185">Reference proteome</keyword>
<comment type="caution">
    <text evidence="2">The sequence shown here is derived from an EMBL/GenBank/DDBJ whole genome shotgun (WGS) entry which is preliminary data.</text>
</comment>